<evidence type="ECO:0008006" key="3">
    <source>
        <dbReference type="Google" id="ProtNLM"/>
    </source>
</evidence>
<keyword evidence="2" id="KW-1185">Reference proteome</keyword>
<accession>A0ABP7U5M0</accession>
<protein>
    <recommendedName>
        <fullName evidence="3">Tetratricopeptide repeat protein</fullName>
    </recommendedName>
</protein>
<organism evidence="1 2">
    <name type="scientific">Allokutzneria multivorans</name>
    <dbReference type="NCBI Taxonomy" id="1142134"/>
    <lineage>
        <taxon>Bacteria</taxon>
        <taxon>Bacillati</taxon>
        <taxon>Actinomycetota</taxon>
        <taxon>Actinomycetes</taxon>
        <taxon>Pseudonocardiales</taxon>
        <taxon>Pseudonocardiaceae</taxon>
        <taxon>Allokutzneria</taxon>
    </lineage>
</organism>
<evidence type="ECO:0000313" key="1">
    <source>
        <dbReference type="EMBL" id="GAA4036403.1"/>
    </source>
</evidence>
<name>A0ABP7U5M0_9PSEU</name>
<gene>
    <name evidence="1" type="ORF">GCM10022247_72690</name>
</gene>
<sequence length="75" mass="8277">MAHNQLGSTFDAEGNTTAAKAAYRRAIDSGHLDHAPWALIHLASLLDKHRVIQLALGDFSSRPSTTVTPRCPRWR</sequence>
<dbReference type="EMBL" id="BAABAL010000027">
    <property type="protein sequence ID" value="GAA4036403.1"/>
    <property type="molecule type" value="Genomic_DNA"/>
</dbReference>
<evidence type="ECO:0000313" key="2">
    <source>
        <dbReference type="Proteomes" id="UP001501747"/>
    </source>
</evidence>
<dbReference type="Proteomes" id="UP001501747">
    <property type="component" value="Unassembled WGS sequence"/>
</dbReference>
<reference evidence="2" key="1">
    <citation type="journal article" date="2019" name="Int. J. Syst. Evol. Microbiol.">
        <title>The Global Catalogue of Microorganisms (GCM) 10K type strain sequencing project: providing services to taxonomists for standard genome sequencing and annotation.</title>
        <authorList>
            <consortium name="The Broad Institute Genomics Platform"/>
            <consortium name="The Broad Institute Genome Sequencing Center for Infectious Disease"/>
            <person name="Wu L."/>
            <person name="Ma J."/>
        </authorList>
    </citation>
    <scope>NUCLEOTIDE SEQUENCE [LARGE SCALE GENOMIC DNA]</scope>
    <source>
        <strain evidence="2">JCM 17342</strain>
    </source>
</reference>
<proteinExistence type="predicted"/>
<comment type="caution">
    <text evidence="1">The sequence shown here is derived from an EMBL/GenBank/DDBJ whole genome shotgun (WGS) entry which is preliminary data.</text>
</comment>